<evidence type="ECO:0000256" key="4">
    <source>
        <dbReference type="ARBA" id="ARBA00022833"/>
    </source>
</evidence>
<dbReference type="PIRSF" id="PIRSF006157">
    <property type="entry name" value="Doxgns_DODA"/>
    <property type="match status" value="1"/>
</dbReference>
<dbReference type="SUPFAM" id="SSF53213">
    <property type="entry name" value="LigB-like"/>
    <property type="match status" value="1"/>
</dbReference>
<dbReference type="CDD" id="cd07363">
    <property type="entry name" value="45_DOPA_Dioxygenase"/>
    <property type="match status" value="1"/>
</dbReference>
<protein>
    <recommendedName>
        <fullName evidence="6">Extradiol ring-cleavage dioxygenase class III enzyme subunit B domain-containing protein</fullName>
    </recommendedName>
</protein>
<dbReference type="PANTHER" id="PTHR30096:SF0">
    <property type="entry name" value="4,5-DOPA DIOXYGENASE EXTRADIOL-LIKE PROTEIN"/>
    <property type="match status" value="1"/>
</dbReference>
<dbReference type="PANTHER" id="PTHR30096">
    <property type="entry name" value="4,5-DOPA DIOXYGENASE EXTRADIOL-LIKE PROTEIN"/>
    <property type="match status" value="1"/>
</dbReference>
<dbReference type="EMBL" id="CP144057">
    <property type="protein sequence ID" value="WWD19636.1"/>
    <property type="molecule type" value="Genomic_DNA"/>
</dbReference>
<dbReference type="InterPro" id="IPR004183">
    <property type="entry name" value="Xdiol_dOase_suB"/>
</dbReference>
<dbReference type="GO" id="GO:0008198">
    <property type="term" value="F:ferrous iron binding"/>
    <property type="evidence" value="ECO:0007669"/>
    <property type="project" value="InterPro"/>
</dbReference>
<dbReference type="Gene3D" id="3.40.830.10">
    <property type="entry name" value="LigB-like"/>
    <property type="match status" value="1"/>
</dbReference>
<feature type="domain" description="Extradiol ring-cleavage dioxygenase class III enzyme subunit B" evidence="6">
    <location>
        <begin position="15"/>
        <end position="242"/>
    </location>
</feature>
<evidence type="ECO:0000313" key="7">
    <source>
        <dbReference type="EMBL" id="WWD19636.1"/>
    </source>
</evidence>
<dbReference type="GO" id="GO:0008270">
    <property type="term" value="F:zinc ion binding"/>
    <property type="evidence" value="ECO:0007669"/>
    <property type="project" value="InterPro"/>
</dbReference>
<dbReference type="InterPro" id="IPR014436">
    <property type="entry name" value="Extradiol_dOase_DODA"/>
</dbReference>
<name>A0A5M6C2L0_9TREE</name>
<keyword evidence="5" id="KW-0560">Oxidoreductase</keyword>
<dbReference type="AlphaFoldDB" id="A0A5M6C2L0"/>
<evidence type="ECO:0000256" key="1">
    <source>
        <dbReference type="ARBA" id="ARBA00001947"/>
    </source>
</evidence>
<dbReference type="Pfam" id="PF02900">
    <property type="entry name" value="LigB"/>
    <property type="match status" value="1"/>
</dbReference>
<reference evidence="7" key="2">
    <citation type="submission" date="2024-01" db="EMBL/GenBank/DDBJ databases">
        <title>Comparative genomics of Cryptococcus and Kwoniella reveals pathogenesis evolution and contrasting modes of karyotype evolution via chromosome fusion or intercentromeric recombination.</title>
        <authorList>
            <person name="Coelho M.A."/>
            <person name="David-Palma M."/>
            <person name="Shea T."/>
            <person name="Bowers K."/>
            <person name="McGinley-Smith S."/>
            <person name="Mohammad A.W."/>
            <person name="Gnirke A."/>
            <person name="Yurkov A.M."/>
            <person name="Nowrousian M."/>
            <person name="Sun S."/>
            <person name="Cuomo C.A."/>
            <person name="Heitman J."/>
        </authorList>
    </citation>
    <scope>NUCLEOTIDE SEQUENCE</scope>
    <source>
        <strain evidence="7">CBS 12478</strain>
    </source>
</reference>
<evidence type="ECO:0000256" key="5">
    <source>
        <dbReference type="ARBA" id="ARBA00023002"/>
    </source>
</evidence>
<organism evidence="7 8">
    <name type="scientific">Kwoniella shandongensis</name>
    <dbReference type="NCBI Taxonomy" id="1734106"/>
    <lineage>
        <taxon>Eukaryota</taxon>
        <taxon>Fungi</taxon>
        <taxon>Dikarya</taxon>
        <taxon>Basidiomycota</taxon>
        <taxon>Agaricomycotina</taxon>
        <taxon>Tremellomycetes</taxon>
        <taxon>Tremellales</taxon>
        <taxon>Cryptococcaceae</taxon>
        <taxon>Kwoniella</taxon>
    </lineage>
</organism>
<comment type="similarity">
    <text evidence="2">Belongs to the DODA-type extradiol aromatic ring-opening dioxygenase family.</text>
</comment>
<evidence type="ECO:0000256" key="3">
    <source>
        <dbReference type="ARBA" id="ARBA00022723"/>
    </source>
</evidence>
<reference evidence="7" key="1">
    <citation type="submission" date="2017-08" db="EMBL/GenBank/DDBJ databases">
        <authorList>
            <person name="Cuomo C."/>
            <person name="Billmyre B."/>
            <person name="Heitman J."/>
        </authorList>
    </citation>
    <scope>NUCLEOTIDE SEQUENCE</scope>
    <source>
        <strain evidence="7">CBS 12478</strain>
    </source>
</reference>
<gene>
    <name evidence="7" type="ORF">CI109_104098</name>
</gene>
<evidence type="ECO:0000256" key="2">
    <source>
        <dbReference type="ARBA" id="ARBA00007581"/>
    </source>
</evidence>
<dbReference type="OrthoDB" id="7396853at2759"/>
<keyword evidence="3" id="KW-0479">Metal-binding</keyword>
<keyword evidence="8" id="KW-1185">Reference proteome</keyword>
<dbReference type="GO" id="GO:0016702">
    <property type="term" value="F:oxidoreductase activity, acting on single donors with incorporation of molecular oxygen, incorporation of two atoms of oxygen"/>
    <property type="evidence" value="ECO:0007669"/>
    <property type="project" value="UniProtKB-ARBA"/>
</dbReference>
<evidence type="ECO:0000313" key="8">
    <source>
        <dbReference type="Proteomes" id="UP000322225"/>
    </source>
</evidence>
<keyword evidence="4" id="KW-0862">Zinc</keyword>
<dbReference type="GeneID" id="43589315"/>
<accession>A0A5M6C2L0</accession>
<dbReference type="KEGG" id="ksn:43589315"/>
<evidence type="ECO:0000259" key="6">
    <source>
        <dbReference type="Pfam" id="PF02900"/>
    </source>
</evidence>
<comment type="cofactor">
    <cofactor evidence="1">
        <name>Zn(2+)</name>
        <dbReference type="ChEBI" id="CHEBI:29105"/>
    </cofactor>
</comment>
<dbReference type="RefSeq" id="XP_031860407.1">
    <property type="nucleotide sequence ID" value="XM_032005173.1"/>
</dbReference>
<proteinExistence type="inferred from homology"/>
<dbReference type="Proteomes" id="UP000322225">
    <property type="component" value="Chromosome 7"/>
</dbReference>
<sequence>MTNATKRGDVYFLSHGGPPMIEQYHAPPYHGWKKFGKLLLGNKPKGIVVVSAHWENSSGSGVVVNNNPSNPLLYDFYNFPAHFYKLQFKSRHEPEFRSKVIETLKKGDIPVSEQNRGIDHGIFIPFIAALGESIDIPLLQVSLPASSDPHESVKLGKALSGLRDEGYSVIATGQVVHNLRDLFSGTPSTYTKPFLNAVTTAVNSPDPVTETLKLVSHPLYKRAHPTDEHFFPIYVSLGAIAPEDKIEEIYVGIVDVQGKTVDNNGLGWGMWRWSSN</sequence>